<accession>A0ABQ7E8Q8</accession>
<evidence type="ECO:0000256" key="1">
    <source>
        <dbReference type="SAM" id="MobiDB-lite"/>
    </source>
</evidence>
<reference evidence="2 3" key="1">
    <citation type="journal article" date="2020" name="BMC Genomics">
        <title>Intraspecific diversification of the crop wild relative Brassica cretica Lam. using demographic model selection.</title>
        <authorList>
            <person name="Kioukis A."/>
            <person name="Michalopoulou V.A."/>
            <person name="Briers L."/>
            <person name="Pirintsos S."/>
            <person name="Studholme D.J."/>
            <person name="Pavlidis P."/>
            <person name="Sarris P.F."/>
        </authorList>
    </citation>
    <scope>NUCLEOTIDE SEQUENCE [LARGE SCALE GENOMIC DNA]</scope>
    <source>
        <strain evidence="3">cv. PFS-1207/04</strain>
    </source>
</reference>
<feature type="compositionally biased region" description="Basic and acidic residues" evidence="1">
    <location>
        <begin position="232"/>
        <end position="244"/>
    </location>
</feature>
<dbReference type="Proteomes" id="UP000266723">
    <property type="component" value="Unassembled WGS sequence"/>
</dbReference>
<name>A0ABQ7E8Q8_BRACR</name>
<comment type="caution">
    <text evidence="2">The sequence shown here is derived from an EMBL/GenBank/DDBJ whole genome shotgun (WGS) entry which is preliminary data.</text>
</comment>
<evidence type="ECO:0000313" key="3">
    <source>
        <dbReference type="Proteomes" id="UP000266723"/>
    </source>
</evidence>
<gene>
    <name evidence="2" type="ORF">DY000_02023414</name>
</gene>
<keyword evidence="3" id="KW-1185">Reference proteome</keyword>
<protein>
    <submittedName>
        <fullName evidence="2">Uncharacterized protein</fullName>
    </submittedName>
</protein>
<organism evidence="2 3">
    <name type="scientific">Brassica cretica</name>
    <name type="common">Mustard</name>
    <dbReference type="NCBI Taxonomy" id="69181"/>
    <lineage>
        <taxon>Eukaryota</taxon>
        <taxon>Viridiplantae</taxon>
        <taxon>Streptophyta</taxon>
        <taxon>Embryophyta</taxon>
        <taxon>Tracheophyta</taxon>
        <taxon>Spermatophyta</taxon>
        <taxon>Magnoliopsida</taxon>
        <taxon>eudicotyledons</taxon>
        <taxon>Gunneridae</taxon>
        <taxon>Pentapetalae</taxon>
        <taxon>rosids</taxon>
        <taxon>malvids</taxon>
        <taxon>Brassicales</taxon>
        <taxon>Brassicaceae</taxon>
        <taxon>Brassiceae</taxon>
        <taxon>Brassica</taxon>
    </lineage>
</organism>
<evidence type="ECO:0000313" key="2">
    <source>
        <dbReference type="EMBL" id="KAF3593593.1"/>
    </source>
</evidence>
<sequence>MSGLRRLASADPFRMSSSPYREASLLQNCYGTRGPEDYGEYHPGAQSFLDLWKLGEARGLSFLTYLERRVASKTYEGTSPKLPWEFVGDTRPQFPLEIYQGSLSGKAIPRTRSMGSGTWMLEPGTLRVRDFLWLLLVVAWYACSVPTMTPMPLEFVEVVYPAGRRCVLLENLASDPIDVDDDRPCWVRRLLRLDGAHGRIRWWSSRYDAGSMELRYALMSMKCPCQRNHSTRKPEVGTQRRDPDPGGGPWKLETGTWNPGE</sequence>
<feature type="region of interest" description="Disordered" evidence="1">
    <location>
        <begin position="227"/>
        <end position="261"/>
    </location>
</feature>
<proteinExistence type="predicted"/>
<dbReference type="EMBL" id="QGKV02000299">
    <property type="protein sequence ID" value="KAF3593593.1"/>
    <property type="molecule type" value="Genomic_DNA"/>
</dbReference>